<evidence type="ECO:0000256" key="3">
    <source>
        <dbReference type="ARBA" id="ARBA00022900"/>
    </source>
</evidence>
<keyword evidence="7" id="KW-1185">Reference proteome</keyword>
<comment type="caution">
    <text evidence="6">The sequence shown here is derived from an EMBL/GenBank/DDBJ whole genome shotgun (WGS) entry which is preliminary data.</text>
</comment>
<feature type="domain" description="Serpin" evidence="5">
    <location>
        <begin position="13"/>
        <end position="230"/>
    </location>
</feature>
<sequence>MIINENHDHNYEISICKKIISSNTKNFVISPLSAALVLMMAACGAGGENAEEMKSVLHFDPDNSVHRTGIYSMIEMFNAIQASEVKLANKMYIAKDIEIDPDYINLIKTTFNSSIENIEFKNSAETAQAINQWCAEQTHQRIEEIIDPGNNHPYEYLMNMIVILPNEIDGLDIIENNLEKMEPSAVKGTPYQVRLFLPKFKIENQFDLKIPLNQMGIWLLHFKTMLTFLE</sequence>
<dbReference type="EMBL" id="CAJNRD030001121">
    <property type="protein sequence ID" value="CAG5094924.1"/>
    <property type="molecule type" value="Genomic_DNA"/>
</dbReference>
<name>A0A8J2HGZ6_COTCN</name>
<dbReference type="OrthoDB" id="7685954at2759"/>
<accession>A0A8J2HGZ6</accession>
<evidence type="ECO:0000259" key="5">
    <source>
        <dbReference type="SMART" id="SM00093"/>
    </source>
</evidence>
<gene>
    <name evidence="6" type="ORF">HICCMSTLAB_LOCUS7452</name>
</gene>
<dbReference type="SMART" id="SM00093">
    <property type="entry name" value="SERPIN"/>
    <property type="match status" value="1"/>
</dbReference>
<evidence type="ECO:0000313" key="6">
    <source>
        <dbReference type="EMBL" id="CAG5094924.1"/>
    </source>
</evidence>
<dbReference type="InterPro" id="IPR000215">
    <property type="entry name" value="Serpin_fam"/>
</dbReference>
<reference evidence="6" key="1">
    <citation type="submission" date="2021-04" db="EMBL/GenBank/DDBJ databases">
        <authorList>
            <person name="Chebbi M.A.C M."/>
        </authorList>
    </citation>
    <scope>NUCLEOTIDE SEQUENCE</scope>
</reference>
<dbReference type="GO" id="GO:0005615">
    <property type="term" value="C:extracellular space"/>
    <property type="evidence" value="ECO:0007669"/>
    <property type="project" value="InterPro"/>
</dbReference>
<dbReference type="PANTHER" id="PTHR11461">
    <property type="entry name" value="SERINE PROTEASE INHIBITOR, SERPIN"/>
    <property type="match status" value="1"/>
</dbReference>
<keyword evidence="3" id="KW-0722">Serine protease inhibitor</keyword>
<dbReference type="InterPro" id="IPR023796">
    <property type="entry name" value="Serpin_dom"/>
</dbReference>
<proteinExistence type="inferred from homology"/>
<protein>
    <submittedName>
        <fullName evidence="6">Similar to Alaserpin (Manduca sexta)</fullName>
    </submittedName>
</protein>
<evidence type="ECO:0000256" key="1">
    <source>
        <dbReference type="ARBA" id="ARBA00009500"/>
    </source>
</evidence>
<dbReference type="Proteomes" id="UP000786811">
    <property type="component" value="Unassembled WGS sequence"/>
</dbReference>
<comment type="similarity">
    <text evidence="1 4">Belongs to the serpin family.</text>
</comment>
<dbReference type="PANTHER" id="PTHR11461:SF211">
    <property type="entry name" value="GH10112P-RELATED"/>
    <property type="match status" value="1"/>
</dbReference>
<organism evidence="6 7">
    <name type="scientific">Cotesia congregata</name>
    <name type="common">Parasitoid wasp</name>
    <name type="synonym">Apanteles congregatus</name>
    <dbReference type="NCBI Taxonomy" id="51543"/>
    <lineage>
        <taxon>Eukaryota</taxon>
        <taxon>Metazoa</taxon>
        <taxon>Ecdysozoa</taxon>
        <taxon>Arthropoda</taxon>
        <taxon>Hexapoda</taxon>
        <taxon>Insecta</taxon>
        <taxon>Pterygota</taxon>
        <taxon>Neoptera</taxon>
        <taxon>Endopterygota</taxon>
        <taxon>Hymenoptera</taxon>
        <taxon>Apocrita</taxon>
        <taxon>Ichneumonoidea</taxon>
        <taxon>Braconidae</taxon>
        <taxon>Microgastrinae</taxon>
        <taxon>Cotesia</taxon>
    </lineage>
</organism>
<dbReference type="AlphaFoldDB" id="A0A8J2HGZ6"/>
<evidence type="ECO:0000256" key="4">
    <source>
        <dbReference type="RuleBase" id="RU000411"/>
    </source>
</evidence>
<keyword evidence="2" id="KW-0646">Protease inhibitor</keyword>
<dbReference type="Pfam" id="PF00079">
    <property type="entry name" value="Serpin"/>
    <property type="match status" value="2"/>
</dbReference>
<evidence type="ECO:0000256" key="2">
    <source>
        <dbReference type="ARBA" id="ARBA00022690"/>
    </source>
</evidence>
<dbReference type="GO" id="GO:0004867">
    <property type="term" value="F:serine-type endopeptidase inhibitor activity"/>
    <property type="evidence" value="ECO:0007669"/>
    <property type="project" value="UniProtKB-KW"/>
</dbReference>
<dbReference type="Gene3D" id="3.30.497.10">
    <property type="entry name" value="Antithrombin, subunit I, domain 2"/>
    <property type="match status" value="1"/>
</dbReference>
<evidence type="ECO:0000313" key="7">
    <source>
        <dbReference type="Proteomes" id="UP000786811"/>
    </source>
</evidence>
<dbReference type="SUPFAM" id="SSF56574">
    <property type="entry name" value="Serpins"/>
    <property type="match status" value="1"/>
</dbReference>
<dbReference type="InterPro" id="IPR042178">
    <property type="entry name" value="Serpin_sf_1"/>
</dbReference>
<dbReference type="InterPro" id="IPR036186">
    <property type="entry name" value="Serpin_sf"/>
</dbReference>